<reference evidence="3" key="1">
    <citation type="journal article" date="2019" name="Int. J. Syst. Evol. Microbiol.">
        <title>The Global Catalogue of Microorganisms (GCM) 10K type strain sequencing project: providing services to taxonomists for standard genome sequencing and annotation.</title>
        <authorList>
            <consortium name="The Broad Institute Genomics Platform"/>
            <consortium name="The Broad Institute Genome Sequencing Center for Infectious Disease"/>
            <person name="Wu L."/>
            <person name="Ma J."/>
        </authorList>
    </citation>
    <scope>NUCLEOTIDE SEQUENCE [LARGE SCALE GENOMIC DNA]</scope>
    <source>
        <strain evidence="3">JCM 17125</strain>
    </source>
</reference>
<gene>
    <name evidence="2" type="ORF">GCM10022399_13060</name>
</gene>
<evidence type="ECO:0000256" key="1">
    <source>
        <dbReference type="SAM" id="MobiDB-lite"/>
    </source>
</evidence>
<protein>
    <submittedName>
        <fullName evidence="2">Uncharacterized protein</fullName>
    </submittedName>
</protein>
<comment type="caution">
    <text evidence="2">The sequence shown here is derived from an EMBL/GenBank/DDBJ whole genome shotgun (WGS) entry which is preliminary data.</text>
</comment>
<name>A0ABP7D1A5_9MICO</name>
<dbReference type="RefSeq" id="WP_344943309.1">
    <property type="nucleotide sequence ID" value="NZ_BAABDC010000002.1"/>
</dbReference>
<evidence type="ECO:0000313" key="3">
    <source>
        <dbReference type="Proteomes" id="UP001501468"/>
    </source>
</evidence>
<evidence type="ECO:0000313" key="2">
    <source>
        <dbReference type="EMBL" id="GAA3698101.1"/>
    </source>
</evidence>
<feature type="region of interest" description="Disordered" evidence="1">
    <location>
        <begin position="1"/>
        <end position="42"/>
    </location>
</feature>
<dbReference type="Proteomes" id="UP001501468">
    <property type="component" value="Unassembled WGS sequence"/>
</dbReference>
<dbReference type="EMBL" id="BAABDC010000002">
    <property type="protein sequence ID" value="GAA3698101.1"/>
    <property type="molecule type" value="Genomic_DNA"/>
</dbReference>
<proteinExistence type="predicted"/>
<feature type="compositionally biased region" description="Polar residues" evidence="1">
    <location>
        <begin position="1"/>
        <end position="21"/>
    </location>
</feature>
<organism evidence="2 3">
    <name type="scientific">Terrabacter ginsenosidimutans</name>
    <dbReference type="NCBI Taxonomy" id="490575"/>
    <lineage>
        <taxon>Bacteria</taxon>
        <taxon>Bacillati</taxon>
        <taxon>Actinomycetota</taxon>
        <taxon>Actinomycetes</taxon>
        <taxon>Micrococcales</taxon>
        <taxon>Intrasporangiaceae</taxon>
        <taxon>Terrabacter</taxon>
    </lineage>
</organism>
<accession>A0ABP7D1A5</accession>
<sequence>MNTPAGETANDQQLVCSSCGTSPPPDEQSAARLTWSRGSDGGRTTWTCERCSRVNLRSIEGKLDPVWW</sequence>
<keyword evidence="3" id="KW-1185">Reference proteome</keyword>